<evidence type="ECO:0000313" key="10">
    <source>
        <dbReference type="Proteomes" id="UP000037939"/>
    </source>
</evidence>
<evidence type="ECO:0000256" key="5">
    <source>
        <dbReference type="ARBA" id="ARBA00022989"/>
    </source>
</evidence>
<dbReference type="CDD" id="cd06261">
    <property type="entry name" value="TM_PBP2"/>
    <property type="match status" value="1"/>
</dbReference>
<dbReference type="InterPro" id="IPR035906">
    <property type="entry name" value="MetI-like_sf"/>
</dbReference>
<dbReference type="EMBL" id="LAQT01000003">
    <property type="protein sequence ID" value="KPC54210.1"/>
    <property type="molecule type" value="Genomic_DNA"/>
</dbReference>
<name>A0A0N0XLN1_9NEIS</name>
<dbReference type="InterPro" id="IPR000515">
    <property type="entry name" value="MetI-like"/>
</dbReference>
<dbReference type="STRING" id="857265.WG78_06155"/>
<dbReference type="Gene3D" id="1.10.3720.10">
    <property type="entry name" value="MetI-like"/>
    <property type="match status" value="1"/>
</dbReference>
<evidence type="ECO:0000256" key="4">
    <source>
        <dbReference type="ARBA" id="ARBA00022692"/>
    </source>
</evidence>
<evidence type="ECO:0000313" key="9">
    <source>
        <dbReference type="EMBL" id="KPC54210.1"/>
    </source>
</evidence>
<feature type="transmembrane region" description="Helical" evidence="7">
    <location>
        <begin position="285"/>
        <end position="307"/>
    </location>
</feature>
<dbReference type="PROSITE" id="PS50928">
    <property type="entry name" value="ABC_TM1"/>
    <property type="match status" value="1"/>
</dbReference>
<dbReference type="PANTHER" id="PTHR43005">
    <property type="entry name" value="BLR7065 PROTEIN"/>
    <property type="match status" value="1"/>
</dbReference>
<dbReference type="PATRIC" id="fig|857265.3.peg.1260"/>
<sequence length="315" mass="34761">MTTTTRARPPSATLSTPRTVARPRKLRALNDQLLGWLLLLPAVLLLALAVVYPVARLLHDSLFDIQLSGAAPVRFIGLQNYQDLLADIDARRAAGNTLLITLITVPLSLLAGLLMALGANLNWRRRWPIRLALLLPWALPMAFSGMIFAWFFNSDHGVVNDLLQRLQLPTVRFLLSPFWAPLCVCLATIWKTSSFVALILLAGLQTIPRELHEAAEIDGASRWNRFWHITLPLLKPSIVVALIFRTVSALQTFDIPYAMTQGGPGHATQTLAMLINTTAVDYLNVGYGSALAVLLFAVSLGISALYLRHVYQEAQ</sequence>
<evidence type="ECO:0000256" key="7">
    <source>
        <dbReference type="RuleBase" id="RU363032"/>
    </source>
</evidence>
<dbReference type="GO" id="GO:0005886">
    <property type="term" value="C:plasma membrane"/>
    <property type="evidence" value="ECO:0007669"/>
    <property type="project" value="UniProtKB-SubCell"/>
</dbReference>
<comment type="similarity">
    <text evidence="7">Belongs to the binding-protein-dependent transport system permease family.</text>
</comment>
<feature type="transmembrane region" description="Helical" evidence="7">
    <location>
        <begin position="131"/>
        <end position="152"/>
    </location>
</feature>
<evidence type="ECO:0000259" key="8">
    <source>
        <dbReference type="PROSITE" id="PS50928"/>
    </source>
</evidence>
<protein>
    <submittedName>
        <fullName evidence="9">Trehalose transport system permease protein SugA</fullName>
    </submittedName>
</protein>
<keyword evidence="4 7" id="KW-0812">Transmembrane</keyword>
<dbReference type="OrthoDB" id="9808619at2"/>
<feature type="transmembrane region" description="Helical" evidence="7">
    <location>
        <begin position="98"/>
        <end position="119"/>
    </location>
</feature>
<feature type="domain" description="ABC transmembrane type-1" evidence="8">
    <location>
        <begin position="94"/>
        <end position="306"/>
    </location>
</feature>
<keyword evidence="6 7" id="KW-0472">Membrane</keyword>
<dbReference type="SUPFAM" id="SSF161098">
    <property type="entry name" value="MetI-like"/>
    <property type="match status" value="1"/>
</dbReference>
<evidence type="ECO:0000256" key="3">
    <source>
        <dbReference type="ARBA" id="ARBA00022475"/>
    </source>
</evidence>
<dbReference type="AlphaFoldDB" id="A0A0N0XLN1"/>
<gene>
    <name evidence="9" type="primary">sugA_1</name>
    <name evidence="9" type="ORF">WG78_06155</name>
</gene>
<dbReference type="Proteomes" id="UP000037939">
    <property type="component" value="Unassembled WGS sequence"/>
</dbReference>
<dbReference type="PANTHER" id="PTHR43005:SF1">
    <property type="entry name" value="SPERMIDINE_PUTRESCINE TRANSPORT SYSTEM PERMEASE PROTEIN"/>
    <property type="match status" value="1"/>
</dbReference>
<feature type="transmembrane region" description="Helical" evidence="7">
    <location>
        <begin position="33"/>
        <end position="55"/>
    </location>
</feature>
<accession>A0A0N0XLN1</accession>
<keyword evidence="5 7" id="KW-1133">Transmembrane helix</keyword>
<proteinExistence type="inferred from homology"/>
<keyword evidence="3" id="KW-1003">Cell membrane</keyword>
<reference evidence="9 10" key="1">
    <citation type="submission" date="2015-07" db="EMBL/GenBank/DDBJ databases">
        <title>Draft genome sequence of the Amantichitinum ursilacus IGB-41, a new chitin-degrading bacterium.</title>
        <authorList>
            <person name="Kirstahler P."/>
            <person name="Guenther M."/>
            <person name="Grumaz C."/>
            <person name="Rupp S."/>
            <person name="Zibek S."/>
            <person name="Sohn K."/>
        </authorList>
    </citation>
    <scope>NUCLEOTIDE SEQUENCE [LARGE SCALE GENOMIC DNA]</scope>
    <source>
        <strain evidence="9 10">IGB-41</strain>
    </source>
</reference>
<evidence type="ECO:0000256" key="2">
    <source>
        <dbReference type="ARBA" id="ARBA00022448"/>
    </source>
</evidence>
<comment type="caution">
    <text evidence="9">The sequence shown here is derived from an EMBL/GenBank/DDBJ whole genome shotgun (WGS) entry which is preliminary data.</text>
</comment>
<comment type="subcellular location">
    <subcellularLocation>
        <location evidence="1 7">Cell membrane</location>
        <topology evidence="1 7">Multi-pass membrane protein</topology>
    </subcellularLocation>
</comment>
<keyword evidence="2 7" id="KW-0813">Transport</keyword>
<evidence type="ECO:0000256" key="6">
    <source>
        <dbReference type="ARBA" id="ARBA00023136"/>
    </source>
</evidence>
<feature type="transmembrane region" description="Helical" evidence="7">
    <location>
        <begin position="178"/>
        <end position="204"/>
    </location>
</feature>
<dbReference type="Pfam" id="PF00528">
    <property type="entry name" value="BPD_transp_1"/>
    <property type="match status" value="1"/>
</dbReference>
<keyword evidence="10" id="KW-1185">Reference proteome</keyword>
<dbReference type="GO" id="GO:0055085">
    <property type="term" value="P:transmembrane transport"/>
    <property type="evidence" value="ECO:0007669"/>
    <property type="project" value="InterPro"/>
</dbReference>
<organism evidence="9 10">
    <name type="scientific">Amantichitinum ursilacus</name>
    <dbReference type="NCBI Taxonomy" id="857265"/>
    <lineage>
        <taxon>Bacteria</taxon>
        <taxon>Pseudomonadati</taxon>
        <taxon>Pseudomonadota</taxon>
        <taxon>Betaproteobacteria</taxon>
        <taxon>Neisseriales</taxon>
        <taxon>Chitinibacteraceae</taxon>
        <taxon>Amantichitinum</taxon>
    </lineage>
</organism>
<evidence type="ECO:0000256" key="1">
    <source>
        <dbReference type="ARBA" id="ARBA00004651"/>
    </source>
</evidence>
<feature type="transmembrane region" description="Helical" evidence="7">
    <location>
        <begin position="225"/>
        <end position="244"/>
    </location>
</feature>